<protein>
    <submittedName>
        <fullName evidence="2">GAF domain-containing protein</fullName>
    </submittedName>
</protein>
<dbReference type="Proteomes" id="UP000219285">
    <property type="component" value="Chromosome"/>
</dbReference>
<dbReference type="SMART" id="SM00065">
    <property type="entry name" value="GAF"/>
    <property type="match status" value="1"/>
</dbReference>
<evidence type="ECO:0000313" key="2">
    <source>
        <dbReference type="EMBL" id="QJR81210.1"/>
    </source>
</evidence>
<evidence type="ECO:0000259" key="1">
    <source>
        <dbReference type="SMART" id="SM00065"/>
    </source>
</evidence>
<dbReference type="KEGG" id="apel:CA267_010675"/>
<dbReference type="PANTHER" id="PTHR43102:SF2">
    <property type="entry name" value="GAF DOMAIN-CONTAINING PROTEIN"/>
    <property type="match status" value="1"/>
</dbReference>
<evidence type="ECO:0000313" key="3">
    <source>
        <dbReference type="Proteomes" id="UP000219285"/>
    </source>
</evidence>
<dbReference type="Pfam" id="PF01590">
    <property type="entry name" value="GAF"/>
    <property type="match status" value="1"/>
</dbReference>
<dbReference type="OrthoDB" id="9812358at2"/>
<reference evidence="2 3" key="2">
    <citation type="submission" date="2020-04" db="EMBL/GenBank/DDBJ databases">
        <title>Complete genome sequence of Alteromonas pelagimontana 5.12T.</title>
        <authorList>
            <person name="Sinha R.K."/>
            <person name="Krishnan K.P."/>
            <person name="Kurian J.P."/>
        </authorList>
    </citation>
    <scope>NUCLEOTIDE SEQUENCE [LARGE SCALE GENOMIC DNA]</scope>
    <source>
        <strain evidence="2 3">5.12</strain>
    </source>
</reference>
<dbReference type="EMBL" id="CP052766">
    <property type="protein sequence ID" value="QJR81210.1"/>
    <property type="molecule type" value="Genomic_DNA"/>
</dbReference>
<dbReference type="PANTHER" id="PTHR43102">
    <property type="entry name" value="SLR1143 PROTEIN"/>
    <property type="match status" value="1"/>
</dbReference>
<dbReference type="Gene3D" id="3.30.450.40">
    <property type="match status" value="1"/>
</dbReference>
<name>A0A6M4MEZ5_9ALTE</name>
<keyword evidence="3" id="KW-1185">Reference proteome</keyword>
<organism evidence="2 3">
    <name type="scientific">Alteromonas pelagimontana</name>
    <dbReference type="NCBI Taxonomy" id="1858656"/>
    <lineage>
        <taxon>Bacteria</taxon>
        <taxon>Pseudomonadati</taxon>
        <taxon>Pseudomonadota</taxon>
        <taxon>Gammaproteobacteria</taxon>
        <taxon>Alteromonadales</taxon>
        <taxon>Alteromonadaceae</taxon>
        <taxon>Alteromonas/Salinimonas group</taxon>
        <taxon>Alteromonas</taxon>
    </lineage>
</organism>
<dbReference type="InterPro" id="IPR029016">
    <property type="entry name" value="GAF-like_dom_sf"/>
</dbReference>
<dbReference type="AlphaFoldDB" id="A0A6M4MEZ5"/>
<feature type="domain" description="GAF" evidence="1">
    <location>
        <begin position="26"/>
        <end position="167"/>
    </location>
</feature>
<dbReference type="InterPro" id="IPR003018">
    <property type="entry name" value="GAF"/>
</dbReference>
<dbReference type="SUPFAM" id="SSF55781">
    <property type="entry name" value="GAF domain-like"/>
    <property type="match status" value="1"/>
</dbReference>
<gene>
    <name evidence="2" type="ORF">CA267_010675</name>
</gene>
<sequence length="167" mass="19009">MTNHTVLKTESDRLSALYQLEILDTPPDERFDAITAKAQQYFNSSICLISFVADDRQWFKSRQGLDAVETERHVSFCAYAIAEEEYLYIPDTHEDFRFRNNPLVKGAPFIRAYAGAIIYSPDGYALGTLCIIHNDVLVLSDEDITMLMKFAKMVEAELAAQQQSVEQ</sequence>
<accession>A0A6M4MEZ5</accession>
<proteinExistence type="predicted"/>
<reference evidence="3" key="1">
    <citation type="submission" date="2014-12" db="EMBL/GenBank/DDBJ databases">
        <title>Complete genome sequence of a multi-drug resistant Klebsiella pneumoniae.</title>
        <authorList>
            <person name="Hua X."/>
            <person name="Chen Q."/>
            <person name="Li X."/>
            <person name="Feng Y."/>
            <person name="Ruan Z."/>
            <person name="Yu Y."/>
        </authorList>
    </citation>
    <scope>NUCLEOTIDE SEQUENCE [LARGE SCALE GENOMIC DNA]</scope>
    <source>
        <strain evidence="3">5.12</strain>
    </source>
</reference>
<dbReference type="RefSeq" id="WP_075607499.1">
    <property type="nucleotide sequence ID" value="NZ_CP052766.1"/>
</dbReference>